<accession>A0A9D1S3N9</accession>
<dbReference type="Pfam" id="PF10646">
    <property type="entry name" value="Germane"/>
    <property type="match status" value="1"/>
</dbReference>
<name>A0A9D1S3N9_9FIRM</name>
<sequence length="335" mass="36652">MKRTKRIAALALGLLALLLTGCSLDPLSGHLTTQAPDQPTYQPVSPNADSALGEEQSVTLYFEFQDTGFMSTECRTIESAMDTRVEKYIIEELIKGPSADHPELTALVPAGTQVLGVEEREGILFVTLSKEFMDLPGDAPAAWQGDEYWASEVPRRRLLALQSIVCAVTDLGEYDRVQLLIDYDGEGNRPGERVPRLNFYADALGDPSLMLDVVRRDQSLVLTPRNALGQALAELQSKSWEELYQLIAAQDASGNRPTLDEFTADMQARTFALTEYTVGDAMVTDDGQGATVCVDATFTLGDGSARELLSFPVRLHREGEVWKIAYASLSALLEG</sequence>
<dbReference type="Proteomes" id="UP000824123">
    <property type="component" value="Unassembled WGS sequence"/>
</dbReference>
<proteinExistence type="predicted"/>
<evidence type="ECO:0000313" key="3">
    <source>
        <dbReference type="EMBL" id="HIU45860.1"/>
    </source>
</evidence>
<dbReference type="EMBL" id="DVNK01000009">
    <property type="protein sequence ID" value="HIU45860.1"/>
    <property type="molecule type" value="Genomic_DNA"/>
</dbReference>
<gene>
    <name evidence="3" type="ORF">IAC59_01205</name>
</gene>
<comment type="caution">
    <text evidence="3">The sequence shown here is derived from an EMBL/GenBank/DDBJ whole genome shotgun (WGS) entry which is preliminary data.</text>
</comment>
<organism evidence="3 4">
    <name type="scientific">Candidatus Fimadaptatus faecigallinarum</name>
    <dbReference type="NCBI Taxonomy" id="2840814"/>
    <lineage>
        <taxon>Bacteria</taxon>
        <taxon>Bacillati</taxon>
        <taxon>Bacillota</taxon>
        <taxon>Clostridia</taxon>
        <taxon>Eubacteriales</taxon>
        <taxon>Candidatus Fimadaptatus</taxon>
    </lineage>
</organism>
<keyword evidence="1" id="KW-0732">Signal</keyword>
<dbReference type="InterPro" id="IPR019606">
    <property type="entry name" value="GerMN"/>
</dbReference>
<feature type="domain" description="GerMN" evidence="2">
    <location>
        <begin position="86"/>
        <end position="192"/>
    </location>
</feature>
<feature type="signal peptide" evidence="1">
    <location>
        <begin position="1"/>
        <end position="24"/>
    </location>
</feature>
<dbReference type="AlphaFoldDB" id="A0A9D1S3N9"/>
<reference evidence="3" key="1">
    <citation type="submission" date="2020-10" db="EMBL/GenBank/DDBJ databases">
        <authorList>
            <person name="Gilroy R."/>
        </authorList>
    </citation>
    <scope>NUCLEOTIDE SEQUENCE</scope>
    <source>
        <strain evidence="3">ChiSxjej2B14-8506</strain>
    </source>
</reference>
<evidence type="ECO:0000313" key="4">
    <source>
        <dbReference type="Proteomes" id="UP000824123"/>
    </source>
</evidence>
<evidence type="ECO:0000259" key="2">
    <source>
        <dbReference type="SMART" id="SM00909"/>
    </source>
</evidence>
<dbReference type="SMART" id="SM00909">
    <property type="entry name" value="Germane"/>
    <property type="match status" value="1"/>
</dbReference>
<dbReference type="PROSITE" id="PS51257">
    <property type="entry name" value="PROKAR_LIPOPROTEIN"/>
    <property type="match status" value="1"/>
</dbReference>
<feature type="chain" id="PRO_5038866034" evidence="1">
    <location>
        <begin position="25"/>
        <end position="335"/>
    </location>
</feature>
<protein>
    <submittedName>
        <fullName evidence="3">GerMN domain-containing protein</fullName>
    </submittedName>
</protein>
<reference evidence="3" key="2">
    <citation type="journal article" date="2021" name="PeerJ">
        <title>Extensive microbial diversity within the chicken gut microbiome revealed by metagenomics and culture.</title>
        <authorList>
            <person name="Gilroy R."/>
            <person name="Ravi A."/>
            <person name="Getino M."/>
            <person name="Pursley I."/>
            <person name="Horton D.L."/>
            <person name="Alikhan N.F."/>
            <person name="Baker D."/>
            <person name="Gharbi K."/>
            <person name="Hall N."/>
            <person name="Watson M."/>
            <person name="Adriaenssens E.M."/>
            <person name="Foster-Nyarko E."/>
            <person name="Jarju S."/>
            <person name="Secka A."/>
            <person name="Antonio M."/>
            <person name="Oren A."/>
            <person name="Chaudhuri R.R."/>
            <person name="La Ragione R."/>
            <person name="Hildebrand F."/>
            <person name="Pallen M.J."/>
        </authorList>
    </citation>
    <scope>NUCLEOTIDE SEQUENCE</scope>
    <source>
        <strain evidence="3">ChiSxjej2B14-8506</strain>
    </source>
</reference>
<evidence type="ECO:0000256" key="1">
    <source>
        <dbReference type="SAM" id="SignalP"/>
    </source>
</evidence>